<evidence type="ECO:0000313" key="9">
    <source>
        <dbReference type="Proteomes" id="UP000738349"/>
    </source>
</evidence>
<keyword evidence="7" id="KW-0472">Membrane</keyword>
<dbReference type="EMBL" id="JAGMUV010000004">
    <property type="protein sequence ID" value="KAH7161206.1"/>
    <property type="molecule type" value="Genomic_DNA"/>
</dbReference>
<evidence type="ECO:0000256" key="1">
    <source>
        <dbReference type="ARBA" id="ARBA00022801"/>
    </source>
</evidence>
<feature type="active site" description="Charge relay system" evidence="5">
    <location>
        <position position="511"/>
    </location>
</feature>
<feature type="active site" description="Nucleophile" evidence="5">
    <location>
        <position position="420"/>
    </location>
</feature>
<dbReference type="EC" id="3.1.1.47" evidence="4"/>
<feature type="transmembrane region" description="Helical" evidence="7">
    <location>
        <begin position="128"/>
        <end position="148"/>
    </location>
</feature>
<dbReference type="Pfam" id="PF03403">
    <property type="entry name" value="PAF-AH_p_II"/>
    <property type="match status" value="1"/>
</dbReference>
<name>A0A9P9FG71_9HYPO</name>
<dbReference type="AlphaFoldDB" id="A0A9P9FG71"/>
<dbReference type="PANTHER" id="PTHR10272:SF11">
    <property type="entry name" value="PHOSPHOLIPASE-RELATED"/>
    <property type="match status" value="1"/>
</dbReference>
<comment type="similarity">
    <text evidence="4">Belongs to the serine esterase family.</text>
</comment>
<keyword evidence="1 4" id="KW-0378">Hydrolase</keyword>
<dbReference type="InterPro" id="IPR029058">
    <property type="entry name" value="AB_hydrolase_fold"/>
</dbReference>
<accession>A0A9P9FG71</accession>
<evidence type="ECO:0000256" key="4">
    <source>
        <dbReference type="PIRNR" id="PIRNR018169"/>
    </source>
</evidence>
<reference evidence="8" key="1">
    <citation type="journal article" date="2021" name="Nat. Commun.">
        <title>Genetic determinants of endophytism in the Arabidopsis root mycobiome.</title>
        <authorList>
            <person name="Mesny F."/>
            <person name="Miyauchi S."/>
            <person name="Thiergart T."/>
            <person name="Pickel B."/>
            <person name="Atanasova L."/>
            <person name="Karlsson M."/>
            <person name="Huettel B."/>
            <person name="Barry K.W."/>
            <person name="Haridas S."/>
            <person name="Chen C."/>
            <person name="Bauer D."/>
            <person name="Andreopoulos W."/>
            <person name="Pangilinan J."/>
            <person name="LaButti K."/>
            <person name="Riley R."/>
            <person name="Lipzen A."/>
            <person name="Clum A."/>
            <person name="Drula E."/>
            <person name="Henrissat B."/>
            <person name="Kohler A."/>
            <person name="Grigoriev I.V."/>
            <person name="Martin F.M."/>
            <person name="Hacquard S."/>
        </authorList>
    </citation>
    <scope>NUCLEOTIDE SEQUENCE</scope>
    <source>
        <strain evidence="8">MPI-CAGE-AT-0147</strain>
    </source>
</reference>
<dbReference type="GO" id="GO:0003847">
    <property type="term" value="F:1-alkyl-2-acetylglycerophosphocholine esterase activity"/>
    <property type="evidence" value="ECO:0007669"/>
    <property type="project" value="UniProtKB-UniRule"/>
</dbReference>
<feature type="compositionally biased region" description="Basic and acidic residues" evidence="6">
    <location>
        <begin position="33"/>
        <end position="44"/>
    </location>
</feature>
<dbReference type="GO" id="GO:0016042">
    <property type="term" value="P:lipid catabolic process"/>
    <property type="evidence" value="ECO:0007669"/>
    <property type="project" value="UniProtKB-KW"/>
</dbReference>
<keyword evidence="9" id="KW-1185">Reference proteome</keyword>
<evidence type="ECO:0000256" key="7">
    <source>
        <dbReference type="SAM" id="Phobius"/>
    </source>
</evidence>
<proteinExistence type="inferred from homology"/>
<gene>
    <name evidence="8" type="ORF">EDB81DRAFT_784076</name>
</gene>
<evidence type="ECO:0000313" key="8">
    <source>
        <dbReference type="EMBL" id="KAH7161206.1"/>
    </source>
</evidence>
<organism evidence="8 9">
    <name type="scientific">Dactylonectria macrodidyma</name>
    <dbReference type="NCBI Taxonomy" id="307937"/>
    <lineage>
        <taxon>Eukaryota</taxon>
        <taxon>Fungi</taxon>
        <taxon>Dikarya</taxon>
        <taxon>Ascomycota</taxon>
        <taxon>Pezizomycotina</taxon>
        <taxon>Sordariomycetes</taxon>
        <taxon>Hypocreomycetidae</taxon>
        <taxon>Hypocreales</taxon>
        <taxon>Nectriaceae</taxon>
        <taxon>Dactylonectria</taxon>
    </lineage>
</organism>
<dbReference type="Gene3D" id="3.40.50.1820">
    <property type="entry name" value="alpha/beta hydrolase"/>
    <property type="match status" value="1"/>
</dbReference>
<feature type="compositionally biased region" description="Acidic residues" evidence="6">
    <location>
        <begin position="45"/>
        <end position="65"/>
    </location>
</feature>
<evidence type="ECO:0000256" key="3">
    <source>
        <dbReference type="ARBA" id="ARBA00023098"/>
    </source>
</evidence>
<comment type="caution">
    <text evidence="8">The sequence shown here is derived from an EMBL/GenBank/DDBJ whole genome shotgun (WGS) entry which is preliminary data.</text>
</comment>
<dbReference type="SUPFAM" id="SSF53474">
    <property type="entry name" value="alpha/beta-Hydrolases"/>
    <property type="match status" value="1"/>
</dbReference>
<feature type="region of interest" description="Disordered" evidence="6">
    <location>
        <begin position="1"/>
        <end position="82"/>
    </location>
</feature>
<evidence type="ECO:0000256" key="6">
    <source>
        <dbReference type="SAM" id="MobiDB-lite"/>
    </source>
</evidence>
<keyword evidence="2 4" id="KW-0442">Lipid degradation</keyword>
<dbReference type="PANTHER" id="PTHR10272">
    <property type="entry name" value="PLATELET-ACTIVATING FACTOR ACETYLHYDROLASE"/>
    <property type="match status" value="1"/>
</dbReference>
<keyword evidence="3 4" id="KW-0443">Lipid metabolism</keyword>
<evidence type="ECO:0000256" key="5">
    <source>
        <dbReference type="PIRSR" id="PIRSR018169-1"/>
    </source>
</evidence>
<sequence>MQTSPQDHGHVEWYQEEDLELNSFDGMDDDDDDNHRDEGRFSDEDRNDDMDDDDEEAGLLLEDPDLPLTMTPSGQHTTPRPRWLTDRNRRCLSLSTCQQSRVWQWAASSPLLRAIANRLRTLLRPRLSWRYMCFAAVGLYVTYCFVTWQPFFSSPLPSYSGPHAVGTMDVEVPLHKPVRISDTLLKASRGPAFEVETVLFSLYYPTAKAVRSKKARHPWAPRPLSLTAEGYARIAHVDNFIVRPIFTFALWLLVGSVGIPAKVDVPLLGVDGDDAKDDDNDNDKFPVMVFSHGMASSRTDYTHFLGQLASRGYVVAAIEHRDGSCPGSLVKVKNKKDRRVLLLRESDLEAEPPLTTAKLKEEQLAFRDAEISATIRVLQGINEGRGFDEVFKLNSRSEGHALAAWAERLDFEHLTISGHSYGGTGALQALKTANTTVNPAIGGIILDPGKESGQLNSDIPVPILVVHSSSWSSQHSIFFGRPHFDTVRDLVRAVADRVGASWFLTSLGTAHPSITDAPLLQPLLLGWATSTTMPVREALDEYVKVTLDFFNFLERRAATGVLREETTHEKYGKWVNDDRKRSFPEDMAKHWEVHVSPQHSK</sequence>
<evidence type="ECO:0000256" key="2">
    <source>
        <dbReference type="ARBA" id="ARBA00022963"/>
    </source>
</evidence>
<dbReference type="Proteomes" id="UP000738349">
    <property type="component" value="Unassembled WGS sequence"/>
</dbReference>
<keyword evidence="7" id="KW-0812">Transmembrane</keyword>
<feature type="active site" description="Charge relay system" evidence="5">
    <location>
        <position position="447"/>
    </location>
</feature>
<keyword evidence="7" id="KW-1133">Transmembrane helix</keyword>
<dbReference type="OrthoDB" id="2363873at2759"/>
<protein>
    <recommendedName>
        <fullName evidence="4">Putative phospholipase</fullName>
        <ecNumber evidence="4">3.1.1.47</ecNumber>
    </recommendedName>
</protein>
<dbReference type="PIRSF" id="PIRSF018169">
    <property type="entry name" value="PAF_acetylhydrolase"/>
    <property type="match status" value="1"/>
</dbReference>
<comment type="catalytic activity">
    <reaction evidence="4">
        <text>a 1-O-alkyl-2-acetyl-sn-glycero-3-phosphocholine + H2O = a 1-O-alkyl-sn-glycero-3-phosphocholine + acetate + H(+)</text>
        <dbReference type="Rhea" id="RHEA:17777"/>
        <dbReference type="ChEBI" id="CHEBI:15377"/>
        <dbReference type="ChEBI" id="CHEBI:15378"/>
        <dbReference type="ChEBI" id="CHEBI:30089"/>
        <dbReference type="ChEBI" id="CHEBI:30909"/>
        <dbReference type="ChEBI" id="CHEBI:36707"/>
        <dbReference type="EC" id="3.1.1.47"/>
    </reaction>
</comment>
<feature type="compositionally biased region" description="Acidic residues" evidence="6">
    <location>
        <begin position="14"/>
        <end position="32"/>
    </location>
</feature>
<dbReference type="InterPro" id="IPR016715">
    <property type="entry name" value="PAF_acetylhydro_eukaryote"/>
</dbReference>